<feature type="binding site" evidence="9">
    <location>
        <position position="878"/>
    </location>
    <ligand>
        <name>substrate</name>
    </ligand>
</feature>
<feature type="binding site" evidence="9">
    <location>
        <position position="250"/>
    </location>
    <ligand>
        <name>Mg(2+)</name>
        <dbReference type="ChEBI" id="CHEBI:18420"/>
        <label>2</label>
    </ligand>
</feature>
<dbReference type="RefSeq" id="WP_119647097.1">
    <property type="nucleotide sequence ID" value="NZ_QXFI01000018.1"/>
</dbReference>
<organism evidence="11 13">
    <name type="scientific">Flagellimonas pelagia</name>
    <dbReference type="NCBI Taxonomy" id="2306998"/>
    <lineage>
        <taxon>Bacteria</taxon>
        <taxon>Pseudomonadati</taxon>
        <taxon>Bacteroidota</taxon>
        <taxon>Flavobacteriia</taxon>
        <taxon>Flavobacteriales</taxon>
        <taxon>Flavobacteriaceae</taxon>
        <taxon>Flagellimonas</taxon>
    </lineage>
</organism>
<dbReference type="PANTHER" id="PTHR43087">
    <property type="entry name" value="LYSINE/ARGININE/ORNITHINE TRANSPORT SYSTEM KINASE"/>
    <property type="match status" value="1"/>
</dbReference>
<keyword evidence="9" id="KW-0460">Magnesium</keyword>
<comment type="subunit">
    <text evidence="9">Homodimer.</text>
</comment>
<feature type="binding site" evidence="9">
    <location>
        <position position="785"/>
    </location>
    <ligand>
        <name>substrate</name>
    </ligand>
</feature>
<keyword evidence="3 9" id="KW-0547">Nucleotide-binding</keyword>
<feature type="binding site" evidence="9">
    <location>
        <position position="212"/>
    </location>
    <ligand>
        <name>Mg(2+)</name>
        <dbReference type="ChEBI" id="CHEBI:18420"/>
        <label>1</label>
        <note>catalytic</note>
    </ligand>
</feature>
<evidence type="ECO:0000259" key="10">
    <source>
        <dbReference type="PROSITE" id="PS51332"/>
    </source>
</evidence>
<dbReference type="Pfam" id="PF02310">
    <property type="entry name" value="B12-binding"/>
    <property type="match status" value="1"/>
</dbReference>
<evidence type="ECO:0000313" key="14">
    <source>
        <dbReference type="Proteomes" id="UP000321621"/>
    </source>
</evidence>
<comment type="catalytic activity">
    <reaction evidence="9">
        <text>2-methylpropanoyl-CoA = butanoyl-CoA</text>
        <dbReference type="Rhea" id="RHEA:13141"/>
        <dbReference type="ChEBI" id="CHEBI:57338"/>
        <dbReference type="ChEBI" id="CHEBI:57371"/>
        <dbReference type="EC" id="5.4.99.13"/>
    </reaction>
</comment>
<evidence type="ECO:0000256" key="5">
    <source>
        <dbReference type="ARBA" id="ARBA00023134"/>
    </source>
</evidence>
<feature type="binding site" evidence="9">
    <location>
        <position position="253"/>
    </location>
    <ligand>
        <name>GTP</name>
        <dbReference type="ChEBI" id="CHEBI:37565"/>
    </ligand>
</feature>
<dbReference type="Gene3D" id="3.40.50.280">
    <property type="entry name" value="Cobalamin-binding domain"/>
    <property type="match status" value="1"/>
</dbReference>
<dbReference type="InterPro" id="IPR036724">
    <property type="entry name" value="Cobalamin-bd_sf"/>
</dbReference>
<comment type="cofactor">
    <cofactor evidence="9">
        <name>Mg(2+)</name>
        <dbReference type="ChEBI" id="CHEBI:18420"/>
    </cofactor>
</comment>
<keyword evidence="9" id="KW-0479">Metal-binding</keyword>
<evidence type="ECO:0000256" key="1">
    <source>
        <dbReference type="ARBA" id="ARBA00001922"/>
    </source>
</evidence>
<comment type="caution">
    <text evidence="11">The sequence shown here is derived from an EMBL/GenBank/DDBJ whole genome shotgun (WGS) entry which is preliminary data.</text>
</comment>
<feature type="binding site" evidence="9">
    <location>
        <position position="299"/>
    </location>
    <ligand>
        <name>Mg(2+)</name>
        <dbReference type="ChEBI" id="CHEBI:18420"/>
        <label>2</label>
    </ligand>
</feature>
<dbReference type="EC" id="5.4.99.13" evidence="9"/>
<dbReference type="FunFam" id="3.40.50.280:FF:000005">
    <property type="entry name" value="Fused isobutyryl-CoA mutase"/>
    <property type="match status" value="1"/>
</dbReference>
<evidence type="ECO:0000313" key="11">
    <source>
        <dbReference type="EMBL" id="RIV45402.1"/>
    </source>
</evidence>
<comment type="function">
    <text evidence="9">Catalyzes the reversible interconversion of isobutyryl-CoA and n-butyryl-CoA, using radical chemistry. Also exhibits GTPase activity, associated with its G-protein domain (MeaI) that functions as a chaperone that assists cofactor delivery and proper holo-enzyme assembly.</text>
</comment>
<dbReference type="InterPro" id="IPR052040">
    <property type="entry name" value="GTPase/Isobutyryl-CoA_mutase"/>
</dbReference>
<sequence length="1150" mass="129423">MEQITAYKPKNKIRIVTAASLFDGHDAAINIMRRIIQATGVEVIHLGHDRSVAEVVDCAIQEDANAIAMTSYQGGHNEYFRYMFDLLKERGAGHIKIFGGGGGVILPEEIKELMDYGIERIYSPDDGREMGLQGMINDLVQRCDSTVPDLFIPKGTSLASLLDQRNPNTLARLISLAENRHDAFEKFQSEIEKREGKVPVLGITGTGGAGKSSLVDELVRRFLIDFPEKNIGIISVDPSKRKTGGALLGDRIRMNAINNERVYMRSLATRQSNLALSKHVSEAMQVLKAANYDLIILETSGIGQSDTEILEHSDVSLYVMTPEFGAATQLEKIDMLDFADIVAINKFDKRGALDALRDVKKQYARNHGLWHAKEDELPIFGTIASQFNDPGMNNLYRKVMDTLVEKAEATLDSTFEVSGEMAEKIYVIPPSRTRYLSEIAENNRAYDVKAKEQAQTAQKLYGIFLTLASVLEVEPEKAEGLFLDKSGLNEMEINRLASNQTSKELVGLLMKEFDKVKMQLLPQHWETLLKWNEKVNRYASEYYMFQVRNKEVKIKTHTESLSHSQIPKVVLPKYKAWGDILQWILQENVPGEFPYTAGLYPFKREGEDPTRMFAGEGGPERTNRRFHYVSMDMPAKRLSTAFDSVTLYGNDPDHRPDIYGKIGNAGVSICCLDDAKKLYSGFDLSNPMTSVSMTINGPAPMLLAFFMNTAIDQSCEKYIRENGLEEEVEKQIKALYKDIERPSYLGQLPEGNNGLGLLLLGVTGDQVLPKEVYEKIKLETLEQVRGTVQADILKEDQAQNTCIFSTEFALKLMGDVQEYFIDHNVRNFYSVSISGYHIAEAGANPITQLAFTLSNGFTYVEYYLSRGMDINKFGPNLSFFFSNGVDPEYAVIGRVARRIWSKALKEKYGADPRAQMLKYHIQTSGRSLHAQEIDFNDIRTTLQALYAIYDNCNSLHTNAYDEAITTPTEESVRRAMAIQLIINKELGLAKNENPLQGSFIIEELTDLVEEAVLMEFDRITERGGVLGAMETMYQRSKIQEESLHYETLKHSGEYPIIGVNTFLSSKGSPTVLPAEVIRATEEEKQNQIKTLQHLHKREKDHAAKQLGELQEVAMNHGNIFEKLMEVAKCCSLGQITEALFQVGGQYRRNM</sequence>
<evidence type="ECO:0000256" key="2">
    <source>
        <dbReference type="ARBA" id="ARBA00022628"/>
    </source>
</evidence>
<evidence type="ECO:0000313" key="13">
    <source>
        <dbReference type="Proteomes" id="UP000266691"/>
    </source>
</evidence>
<dbReference type="Proteomes" id="UP000321621">
    <property type="component" value="Unassembled WGS sequence"/>
</dbReference>
<feature type="binding site" evidence="9">
    <location>
        <position position="1030"/>
    </location>
    <ligand>
        <name>GTP</name>
        <dbReference type="ChEBI" id="CHEBI:37565"/>
    </ligand>
</feature>
<dbReference type="AlphaFoldDB" id="A0A3A1NMZ6"/>
<feature type="binding site" evidence="9">
    <location>
        <position position="237"/>
    </location>
    <ligand>
        <name>Mg(2+)</name>
        <dbReference type="ChEBI" id="CHEBI:18420"/>
        <label>2</label>
    </ligand>
</feature>
<evidence type="ECO:0000256" key="7">
    <source>
        <dbReference type="ARBA" id="ARBA00023235"/>
    </source>
</evidence>
<reference evidence="12 14" key="2">
    <citation type="submission" date="2019-07" db="EMBL/GenBank/DDBJ databases">
        <title>Draft genome of two Muricauda strains isolated from deep sea.</title>
        <authorList>
            <person name="Sun C."/>
        </authorList>
    </citation>
    <scope>NUCLEOTIDE SEQUENCE [LARGE SCALE GENOMIC DNA]</scope>
    <source>
        <strain evidence="12 14">72</strain>
    </source>
</reference>
<keyword evidence="8 9" id="KW-0170">Cobalt</keyword>
<feature type="binding site" evidence="9">
    <location>
        <begin position="208"/>
        <end position="213"/>
    </location>
    <ligand>
        <name>GTP</name>
        <dbReference type="ChEBI" id="CHEBI:37565"/>
    </ligand>
</feature>
<dbReference type="InterPro" id="IPR027417">
    <property type="entry name" value="P-loop_NTPase"/>
</dbReference>
<evidence type="ECO:0000256" key="8">
    <source>
        <dbReference type="ARBA" id="ARBA00023285"/>
    </source>
</evidence>
<evidence type="ECO:0000256" key="3">
    <source>
        <dbReference type="ARBA" id="ARBA00022741"/>
    </source>
</evidence>
<feature type="binding site" description="axial binding residue" evidence="9">
    <location>
        <position position="25"/>
    </location>
    <ligand>
        <name>adenosylcob(III)alamin</name>
        <dbReference type="ChEBI" id="CHEBI:18408"/>
    </ligand>
    <ligandPart>
        <name>Co</name>
        <dbReference type="ChEBI" id="CHEBI:27638"/>
    </ligandPart>
</feature>
<dbReference type="EMBL" id="VNWK01000018">
    <property type="protein sequence ID" value="TXJ96879.1"/>
    <property type="molecule type" value="Genomic_DNA"/>
</dbReference>
<evidence type="ECO:0000256" key="6">
    <source>
        <dbReference type="ARBA" id="ARBA00023186"/>
    </source>
</evidence>
<feature type="binding site" evidence="9">
    <location>
        <position position="236"/>
    </location>
    <ligand>
        <name>Mg(2+)</name>
        <dbReference type="ChEBI" id="CHEBI:18420"/>
        <label>2</label>
    </ligand>
</feature>
<dbReference type="CDD" id="cd02071">
    <property type="entry name" value="MM_CoA_mut_B12_BD"/>
    <property type="match status" value="1"/>
</dbReference>
<feature type="domain" description="B12-binding" evidence="10">
    <location>
        <begin position="12"/>
        <end position="150"/>
    </location>
</feature>
<comment type="domain">
    <text evidence="9">Is composed of four functional domains: the N-terminal 5'-deoxyadenosylcobalamin binding region that is homologous to the small subunit of ICM (IcmB), a middle P-loop GTPase domain (MeaI) that likely acts as a chaperone for ICM, a structured linker region involved in dimer formation, and a C-terminal part that is homologous to the large substrate-binding subunit of ICM (IcmA).</text>
</comment>
<keyword evidence="14" id="KW-1185">Reference proteome</keyword>
<gene>
    <name evidence="9" type="primary">icmF</name>
    <name evidence="11" type="ORF">D2V05_07495</name>
    <name evidence="12" type="ORF">FQ017_07430</name>
</gene>
<comment type="cofactor">
    <cofactor evidence="1 9">
        <name>adenosylcob(III)alamin</name>
        <dbReference type="ChEBI" id="CHEBI:18408"/>
    </cofactor>
</comment>
<keyword evidence="2 9" id="KW-0846">Cobalamin</keyword>
<accession>A0A3A1NMZ6</accession>
<dbReference type="EMBL" id="QXFI01000018">
    <property type="protein sequence ID" value="RIV45402.1"/>
    <property type="molecule type" value="Genomic_DNA"/>
</dbReference>
<comment type="caution">
    <text evidence="9">Lacks conserved residue(s) required for the propagation of feature annotation.</text>
</comment>
<dbReference type="GO" id="GO:0000287">
    <property type="term" value="F:magnesium ion binding"/>
    <property type="evidence" value="ECO:0007669"/>
    <property type="project" value="UniProtKB-UniRule"/>
</dbReference>
<keyword evidence="6 9" id="KW-0143">Chaperone</keyword>
<keyword evidence="5 9" id="KW-0342">GTP-binding</keyword>
<dbReference type="PANTHER" id="PTHR43087:SF1">
    <property type="entry name" value="LAO_AO TRANSPORT SYSTEM ATPASE"/>
    <property type="match status" value="1"/>
</dbReference>
<dbReference type="InterPro" id="IPR006099">
    <property type="entry name" value="MeMalonylCoA_mutase_a/b_cat"/>
</dbReference>
<comment type="similarity">
    <text evidence="9">Belongs to the IcmF family.</text>
</comment>
<proteinExistence type="inferred from homology"/>
<dbReference type="PROSITE" id="PS51332">
    <property type="entry name" value="B12_BINDING"/>
    <property type="match status" value="1"/>
</dbReference>
<dbReference type="GO" id="GO:0003924">
    <property type="term" value="F:GTPase activity"/>
    <property type="evidence" value="ECO:0007669"/>
    <property type="project" value="UniProtKB-UniRule"/>
</dbReference>
<evidence type="ECO:0000256" key="4">
    <source>
        <dbReference type="ARBA" id="ARBA00022801"/>
    </source>
</evidence>
<dbReference type="OrthoDB" id="9762378at2"/>
<name>A0A3A1NMZ6_9FLAO</name>
<dbReference type="InterPro" id="IPR006158">
    <property type="entry name" value="Cobalamin-bd"/>
</dbReference>
<reference evidence="11 13" key="1">
    <citation type="submission" date="2018-08" db="EMBL/GenBank/DDBJ databases">
        <title>Proposal of Muricauda 72 sp.nov. and Muricauda NH166 sp.nov., isolated from seawater.</title>
        <authorList>
            <person name="Cheng H."/>
            <person name="Wu Y.-H."/>
            <person name="Guo L.-L."/>
            <person name="Xu X.-W."/>
        </authorList>
    </citation>
    <scope>NUCLEOTIDE SEQUENCE [LARGE SCALE GENOMIC DNA]</scope>
    <source>
        <strain evidence="11 13">72</strain>
    </source>
</reference>
<feature type="binding site" evidence="9">
    <location>
        <position position="298"/>
    </location>
    <ligand>
        <name>Mg(2+)</name>
        <dbReference type="ChEBI" id="CHEBI:18420"/>
        <label>1</label>
        <note>catalytic</note>
    </ligand>
</feature>
<feature type="binding site" evidence="9">
    <location>
        <position position="829"/>
    </location>
    <ligand>
        <name>substrate</name>
    </ligand>
</feature>
<dbReference type="GO" id="GO:0047727">
    <property type="term" value="F:isobutyryl-CoA mutase activity"/>
    <property type="evidence" value="ECO:0007669"/>
    <property type="project" value="UniProtKB-UniRule"/>
</dbReference>
<dbReference type="InterPro" id="IPR016176">
    <property type="entry name" value="Cbl-dep_enz_cat"/>
</dbReference>
<dbReference type="Gene3D" id="3.20.20.240">
    <property type="entry name" value="Methylmalonyl-CoA mutase"/>
    <property type="match status" value="1"/>
</dbReference>
<feature type="binding site" evidence="9">
    <location>
        <position position="637"/>
    </location>
    <ligand>
        <name>substrate</name>
    </ligand>
</feature>
<dbReference type="Pfam" id="PF01642">
    <property type="entry name" value="MM_CoA_mutase"/>
    <property type="match status" value="2"/>
</dbReference>
<evidence type="ECO:0000256" key="9">
    <source>
        <dbReference type="HAMAP-Rule" id="MF_02050"/>
    </source>
</evidence>
<dbReference type="SUPFAM" id="SSF52242">
    <property type="entry name" value="Cobalamin (vitamin B12)-binding domain"/>
    <property type="match status" value="1"/>
</dbReference>
<dbReference type="Gene3D" id="3.40.50.300">
    <property type="entry name" value="P-loop containing nucleotide triphosphate hydrolases"/>
    <property type="match status" value="1"/>
</dbReference>
<dbReference type="GO" id="GO:0005525">
    <property type="term" value="F:GTP binding"/>
    <property type="evidence" value="ECO:0007669"/>
    <property type="project" value="UniProtKB-UniRule"/>
</dbReference>
<dbReference type="SUPFAM" id="SSF52540">
    <property type="entry name" value="P-loop containing nucleoside triphosphate hydrolases"/>
    <property type="match status" value="1"/>
</dbReference>
<dbReference type="InterPro" id="IPR033669">
    <property type="entry name" value="IcmF"/>
</dbReference>
<dbReference type="HAMAP" id="MF_02050">
    <property type="entry name" value="IcmF"/>
    <property type="match status" value="1"/>
</dbReference>
<dbReference type="SUPFAM" id="SSF51703">
    <property type="entry name" value="Cobalamin (vitamin B12)-dependent enzymes"/>
    <property type="match status" value="1"/>
</dbReference>
<dbReference type="CDD" id="cd03678">
    <property type="entry name" value="MM_CoA_mutase_1"/>
    <property type="match status" value="1"/>
</dbReference>
<evidence type="ECO:0000313" key="12">
    <source>
        <dbReference type="EMBL" id="TXJ96879.1"/>
    </source>
</evidence>
<dbReference type="EC" id="3.6.5.-" evidence="9"/>
<keyword evidence="9" id="KW-0511">Multifunctional enzyme</keyword>
<keyword evidence="7 9" id="KW-0413">Isomerase</keyword>
<feature type="binding site" evidence="9">
    <location>
        <position position="918"/>
    </location>
    <ligand>
        <name>substrate</name>
    </ligand>
</feature>
<comment type="catalytic activity">
    <reaction evidence="9">
        <text>GTP + H2O = GDP + phosphate + H(+)</text>
        <dbReference type="Rhea" id="RHEA:19669"/>
        <dbReference type="ChEBI" id="CHEBI:15377"/>
        <dbReference type="ChEBI" id="CHEBI:15378"/>
        <dbReference type="ChEBI" id="CHEBI:37565"/>
        <dbReference type="ChEBI" id="CHEBI:43474"/>
        <dbReference type="ChEBI" id="CHEBI:58189"/>
    </reaction>
</comment>
<dbReference type="GO" id="GO:0034784">
    <property type="term" value="F:pivalyl-CoA mutase activity"/>
    <property type="evidence" value="ECO:0007669"/>
    <property type="project" value="InterPro"/>
</dbReference>
<feature type="binding site" evidence="9">
    <location>
        <position position="602"/>
    </location>
    <ligand>
        <name>substrate</name>
    </ligand>
</feature>
<feature type="binding site" evidence="9">
    <location>
        <position position="298"/>
    </location>
    <ligand>
        <name>Mg(2+)</name>
        <dbReference type="ChEBI" id="CHEBI:18420"/>
        <label>2</label>
    </ligand>
</feature>
<feature type="binding site" evidence="9">
    <location>
        <position position="913"/>
    </location>
    <ligand>
        <name>substrate</name>
    </ligand>
</feature>
<feature type="binding site" evidence="9">
    <location>
        <begin position="345"/>
        <end position="348"/>
    </location>
    <ligand>
        <name>GTP</name>
        <dbReference type="ChEBI" id="CHEBI:37565"/>
    </ligand>
</feature>
<dbReference type="GO" id="GO:0006637">
    <property type="term" value="P:acyl-CoA metabolic process"/>
    <property type="evidence" value="ECO:0007669"/>
    <property type="project" value="UniProtKB-UniRule"/>
</dbReference>
<feature type="binding site" evidence="9">
    <location>
        <position position="250"/>
    </location>
    <ligand>
        <name>Mg(2+)</name>
        <dbReference type="ChEBI" id="CHEBI:18420"/>
        <label>1</label>
        <note>catalytic</note>
    </ligand>
</feature>
<feature type="binding site" evidence="9">
    <location>
        <position position="1149"/>
    </location>
    <ligand>
        <name>GTP</name>
        <dbReference type="ChEBI" id="CHEBI:37565"/>
    </ligand>
</feature>
<dbReference type="Pfam" id="PF03308">
    <property type="entry name" value="MeaB"/>
    <property type="match status" value="1"/>
</dbReference>
<protein>
    <recommendedName>
        <fullName evidence="9">Fused isobutyryl-CoA mutase</fullName>
    </recommendedName>
    <domain>
        <recommendedName>
            <fullName evidence="9">Isobutyryl-CoA mutase</fullName>
            <shortName evidence="9">ICM</shortName>
            <ecNumber evidence="9">5.4.99.13</ecNumber>
        </recommendedName>
    </domain>
    <domain>
        <recommendedName>
            <fullName evidence="9">P-loop GTPase</fullName>
            <ecNumber evidence="9">3.6.5.-</ecNumber>
        </recommendedName>
        <alternativeName>
            <fullName evidence="9">G-protein chaperone</fullName>
        </alternativeName>
    </domain>
</protein>
<dbReference type="GO" id="GO:0031419">
    <property type="term" value="F:cobalamin binding"/>
    <property type="evidence" value="ECO:0007669"/>
    <property type="project" value="UniProtKB-UniRule"/>
</dbReference>
<dbReference type="Proteomes" id="UP000266691">
    <property type="component" value="Unassembled WGS sequence"/>
</dbReference>
<keyword evidence="4 9" id="KW-0378">Hydrolase</keyword>